<evidence type="ECO:0000256" key="1">
    <source>
        <dbReference type="ARBA" id="ARBA00010617"/>
    </source>
</evidence>
<dbReference type="CDD" id="cd20625">
    <property type="entry name" value="CYP164-like"/>
    <property type="match status" value="1"/>
</dbReference>
<dbReference type="PANTHER" id="PTHR46696">
    <property type="entry name" value="P450, PUTATIVE (EUROFUNG)-RELATED"/>
    <property type="match status" value="1"/>
</dbReference>
<comment type="caution">
    <text evidence="2">The sequence shown here is derived from an EMBL/GenBank/DDBJ whole genome shotgun (WGS) entry which is preliminary data.</text>
</comment>
<dbReference type="SUPFAM" id="SSF48264">
    <property type="entry name" value="Cytochrome P450"/>
    <property type="match status" value="1"/>
</dbReference>
<proteinExistence type="inferred from homology"/>
<gene>
    <name evidence="2" type="ORF">GCM10022247_73340</name>
</gene>
<dbReference type="InterPro" id="IPR002397">
    <property type="entry name" value="Cyt_P450_B"/>
</dbReference>
<dbReference type="Proteomes" id="UP001501747">
    <property type="component" value="Unassembled WGS sequence"/>
</dbReference>
<accession>A0ABP7U6L1</accession>
<dbReference type="InterPro" id="IPR001128">
    <property type="entry name" value="Cyt_P450"/>
</dbReference>
<dbReference type="InterPro" id="IPR036396">
    <property type="entry name" value="Cyt_P450_sf"/>
</dbReference>
<dbReference type="PRINTS" id="PR00359">
    <property type="entry name" value="BP450"/>
</dbReference>
<sequence length="464" mass="51536">MPASRSGPGGKSRAGRVGTILLRGRGPTREGLAMGINEDVRRTVSFLVERAALSIYSSRGDHGAKLLRRGSHGPYPLYERIRRDGDLVRSKLQLYITPSHRWATQILRDPRFGVSQVSASDGMLIPLPPRPPEPVHPIEDSFLSMDPPEHTRLRKLVAPWFTPRAVRARQEQIERTITGYLDELATRERFDLVPEFADRVPIQVISDMLGVPAPDHERFSAWARQVGPALDGVHSLTEQRRLDGVIGELHTFFTDLIAHRRRSPGDDLLSQLVHSEVDGAPVADRDLLATAGLLLLAGFGTTLNLIGNGALALLVNRDAREHLLADFDLAANVVEETLRHSPPVHFTVRAALEPVEIAGTQLKPGDHVAVLLAAANRDPKVFRNPDRFDITRRNAREHLAFAGGVHFCVGAGLARMEGEIALRELFRRFPHLRLDGQVKRNHARLLPTLESVPVSLVRRRTTIH</sequence>
<reference evidence="3" key="1">
    <citation type="journal article" date="2019" name="Int. J. Syst. Evol. Microbiol.">
        <title>The Global Catalogue of Microorganisms (GCM) 10K type strain sequencing project: providing services to taxonomists for standard genome sequencing and annotation.</title>
        <authorList>
            <consortium name="The Broad Institute Genomics Platform"/>
            <consortium name="The Broad Institute Genome Sequencing Center for Infectious Disease"/>
            <person name="Wu L."/>
            <person name="Ma J."/>
        </authorList>
    </citation>
    <scope>NUCLEOTIDE SEQUENCE [LARGE SCALE GENOMIC DNA]</scope>
    <source>
        <strain evidence="3">JCM 17342</strain>
    </source>
</reference>
<evidence type="ECO:0000313" key="2">
    <source>
        <dbReference type="EMBL" id="GAA4036845.1"/>
    </source>
</evidence>
<evidence type="ECO:0000313" key="3">
    <source>
        <dbReference type="Proteomes" id="UP001501747"/>
    </source>
</evidence>
<organism evidence="2 3">
    <name type="scientific">Allokutzneria multivorans</name>
    <dbReference type="NCBI Taxonomy" id="1142134"/>
    <lineage>
        <taxon>Bacteria</taxon>
        <taxon>Bacillati</taxon>
        <taxon>Actinomycetota</taxon>
        <taxon>Actinomycetes</taxon>
        <taxon>Pseudonocardiales</taxon>
        <taxon>Pseudonocardiaceae</taxon>
        <taxon>Allokutzneria</taxon>
    </lineage>
</organism>
<dbReference type="Gene3D" id="1.10.630.10">
    <property type="entry name" value="Cytochrome P450"/>
    <property type="match status" value="1"/>
</dbReference>
<keyword evidence="3" id="KW-1185">Reference proteome</keyword>
<dbReference type="Pfam" id="PF00067">
    <property type="entry name" value="p450"/>
    <property type="match status" value="1"/>
</dbReference>
<dbReference type="EMBL" id="BAABAL010000027">
    <property type="protein sequence ID" value="GAA4036845.1"/>
    <property type="molecule type" value="Genomic_DNA"/>
</dbReference>
<name>A0ABP7U6L1_9PSEU</name>
<dbReference type="PANTHER" id="PTHR46696:SF4">
    <property type="entry name" value="BIOTIN BIOSYNTHESIS CYTOCHROME P450"/>
    <property type="match status" value="1"/>
</dbReference>
<protein>
    <submittedName>
        <fullName evidence="2">Cytochrome P450</fullName>
    </submittedName>
</protein>
<comment type="similarity">
    <text evidence="1">Belongs to the cytochrome P450 family.</text>
</comment>